<keyword evidence="6" id="KW-0067">ATP-binding</keyword>
<evidence type="ECO:0000256" key="5">
    <source>
        <dbReference type="ARBA" id="ARBA00022741"/>
    </source>
</evidence>
<dbReference type="GO" id="GO:0005524">
    <property type="term" value="F:ATP binding"/>
    <property type="evidence" value="ECO:0007669"/>
    <property type="project" value="UniProtKB-KW"/>
</dbReference>
<feature type="transmembrane region" description="Helical" evidence="9">
    <location>
        <begin position="7"/>
        <end position="28"/>
    </location>
</feature>
<dbReference type="SMART" id="SM00382">
    <property type="entry name" value="AAA"/>
    <property type="match status" value="1"/>
</dbReference>
<feature type="transmembrane region" description="Helical" evidence="9">
    <location>
        <begin position="284"/>
        <end position="303"/>
    </location>
</feature>
<dbReference type="Proteomes" id="UP000241421">
    <property type="component" value="Unassembled WGS sequence"/>
</dbReference>
<feature type="transmembrane region" description="Helical" evidence="9">
    <location>
        <begin position="315"/>
        <end position="333"/>
    </location>
</feature>
<dbReference type="PANTHER" id="PTHR45772">
    <property type="entry name" value="CONSERVED COMPONENT OF ABC TRANSPORTER FOR NATURAL AMINO ACIDS-RELATED"/>
    <property type="match status" value="1"/>
</dbReference>
<dbReference type="CDD" id="cd03219">
    <property type="entry name" value="ABC_Mj1267_LivG_branched"/>
    <property type="match status" value="1"/>
</dbReference>
<dbReference type="InterPro" id="IPR003593">
    <property type="entry name" value="AAA+_ATPase"/>
</dbReference>
<dbReference type="Pfam" id="PF00005">
    <property type="entry name" value="ABC_tran"/>
    <property type="match status" value="1"/>
</dbReference>
<evidence type="ECO:0000256" key="9">
    <source>
        <dbReference type="SAM" id="Phobius"/>
    </source>
</evidence>
<sequence length="621" mass="65268">MNTKNFPFDIGITLLALALAAVAVPLLQPSGYELTVLSLIGMYAIALKGLDFVTGYTGEVSVGHAALFGLGAYAAGWTNLHLGLPLALALPLSIGAGALAAWLISFPLLRVNGPFLVLTTFAFGRIVYVFLSQASDVTGGQSGMELAPEAQTLFGHAMTSWNFYYLILASLALALLVAHWIVHSRTGRAFEALRDSPIATDCMGIGTAWHKQLAFVLSGAFGGLAGLLYVYSQGVLFPDSFGFEMSLMFLMAALFGGRKSTFGPILGAAFVVVFPDVLGNHTTFRIFAGLTLAAIAASAALRYRATGWPGLRSMLVPLAFALGMLALSVWVEDLNEHRLAIYGAIVLMVVSYLGNGVMGLLPKYVPAHKSVPSDGSTGIRRVLGAPSAALLDVRGVTMSFGGFNAMTDVSFSVASGTVMALIGPNGAGKSTTMNVLTALYQPSAGAVFFDGASLANAKTTKIAMLGISRTFQNLQVFGDLSVLDNVLAGMHHSIDKHANGRAMALLETVGLAAHAHQLARNLSYGQQRFLEVARALACNPMLLLLDEPAAGLRGADLAALKALILLIKEHGIAVVLIEHHMDVVMELSDSITVLNFGQVLARGSAAEIQANQAVQEAYLGA</sequence>
<feature type="transmembrane region" description="Helical" evidence="9">
    <location>
        <begin position="60"/>
        <end position="78"/>
    </location>
</feature>
<evidence type="ECO:0000256" key="1">
    <source>
        <dbReference type="ARBA" id="ARBA00004651"/>
    </source>
</evidence>
<feature type="transmembrane region" description="Helical" evidence="9">
    <location>
        <begin position="213"/>
        <end position="231"/>
    </location>
</feature>
<feature type="transmembrane region" description="Helical" evidence="9">
    <location>
        <begin position="339"/>
        <end position="361"/>
    </location>
</feature>
<dbReference type="Pfam" id="PF02653">
    <property type="entry name" value="BPD_transp_2"/>
    <property type="match status" value="1"/>
</dbReference>
<dbReference type="InterPro" id="IPR043428">
    <property type="entry name" value="LivM-like"/>
</dbReference>
<comment type="caution">
    <text evidence="11">The sequence shown here is derived from an EMBL/GenBank/DDBJ whole genome shotgun (WGS) entry which is preliminary data.</text>
</comment>
<dbReference type="CDD" id="cd06581">
    <property type="entry name" value="TM_PBP1_LivM_like"/>
    <property type="match status" value="1"/>
</dbReference>
<feature type="transmembrane region" description="Helical" evidence="9">
    <location>
        <begin position="84"/>
        <end position="104"/>
    </location>
</feature>
<feature type="transmembrane region" description="Helical" evidence="9">
    <location>
        <begin position="163"/>
        <end position="182"/>
    </location>
</feature>
<feature type="transmembrane region" description="Helical" evidence="9">
    <location>
        <begin position="262"/>
        <end position="278"/>
    </location>
</feature>
<accession>A0A2U2HLW2</accession>
<reference evidence="11 12" key="1">
    <citation type="submission" date="2018-04" db="EMBL/GenBank/DDBJ databases">
        <title>Massilia violaceinigra sp. nov., a novel purple-pigmented bacterium isolated from Tianshan glacier, Xinjiang, China.</title>
        <authorList>
            <person name="Wang H."/>
        </authorList>
    </citation>
    <scope>NUCLEOTIDE SEQUENCE [LARGE SCALE GENOMIC DNA]</scope>
    <source>
        <strain evidence="11 12">B448-2</strain>
    </source>
</reference>
<evidence type="ECO:0000256" key="7">
    <source>
        <dbReference type="ARBA" id="ARBA00022989"/>
    </source>
</evidence>
<keyword evidence="3" id="KW-1003">Cell membrane</keyword>
<keyword evidence="12" id="KW-1185">Reference proteome</keyword>
<keyword evidence="4 9" id="KW-0812">Transmembrane</keyword>
<keyword evidence="8 9" id="KW-0472">Membrane</keyword>
<evidence type="ECO:0000313" key="11">
    <source>
        <dbReference type="EMBL" id="PWF48459.1"/>
    </source>
</evidence>
<dbReference type="GO" id="GO:0005886">
    <property type="term" value="C:plasma membrane"/>
    <property type="evidence" value="ECO:0007669"/>
    <property type="project" value="UniProtKB-SubCell"/>
</dbReference>
<evidence type="ECO:0000256" key="4">
    <source>
        <dbReference type="ARBA" id="ARBA00022692"/>
    </source>
</evidence>
<dbReference type="PANTHER" id="PTHR45772:SF9">
    <property type="entry name" value="CONSERVED COMPONENT OF ABC TRANSPORTER FOR NATURAL AMINO ACIDS"/>
    <property type="match status" value="1"/>
</dbReference>
<organism evidence="11 12">
    <name type="scientific">Massilia glaciei</name>
    <dbReference type="NCBI Taxonomy" id="1524097"/>
    <lineage>
        <taxon>Bacteria</taxon>
        <taxon>Pseudomonadati</taxon>
        <taxon>Pseudomonadota</taxon>
        <taxon>Betaproteobacteria</taxon>
        <taxon>Burkholderiales</taxon>
        <taxon>Oxalobacteraceae</taxon>
        <taxon>Telluria group</taxon>
        <taxon>Massilia</taxon>
    </lineage>
</organism>
<dbReference type="GO" id="GO:0015658">
    <property type="term" value="F:branched-chain amino acid transmembrane transporter activity"/>
    <property type="evidence" value="ECO:0007669"/>
    <property type="project" value="InterPro"/>
</dbReference>
<proteinExistence type="predicted"/>
<dbReference type="OrthoDB" id="5290247at2"/>
<dbReference type="EMBL" id="PXWF02000191">
    <property type="protein sequence ID" value="PWF48459.1"/>
    <property type="molecule type" value="Genomic_DNA"/>
</dbReference>
<dbReference type="InterPro" id="IPR003439">
    <property type="entry name" value="ABC_transporter-like_ATP-bd"/>
</dbReference>
<keyword evidence="5" id="KW-0547">Nucleotide-binding</keyword>
<evidence type="ECO:0000259" key="10">
    <source>
        <dbReference type="PROSITE" id="PS50893"/>
    </source>
</evidence>
<dbReference type="Gene3D" id="3.40.50.300">
    <property type="entry name" value="P-loop containing nucleotide triphosphate hydrolases"/>
    <property type="match status" value="1"/>
</dbReference>
<dbReference type="InterPro" id="IPR032823">
    <property type="entry name" value="BCA_ABC_TP_C"/>
</dbReference>
<keyword evidence="7 9" id="KW-1133">Transmembrane helix</keyword>
<dbReference type="InterPro" id="IPR027417">
    <property type="entry name" value="P-loop_NTPase"/>
</dbReference>
<evidence type="ECO:0000256" key="2">
    <source>
        <dbReference type="ARBA" id="ARBA00022448"/>
    </source>
</evidence>
<dbReference type="PROSITE" id="PS50893">
    <property type="entry name" value="ABC_TRANSPORTER_2"/>
    <property type="match status" value="1"/>
</dbReference>
<evidence type="ECO:0000313" key="12">
    <source>
        <dbReference type="Proteomes" id="UP000241421"/>
    </source>
</evidence>
<feature type="transmembrane region" description="Helical" evidence="9">
    <location>
        <begin position="111"/>
        <end position="131"/>
    </location>
</feature>
<dbReference type="GO" id="GO:0016887">
    <property type="term" value="F:ATP hydrolysis activity"/>
    <property type="evidence" value="ECO:0007669"/>
    <property type="project" value="InterPro"/>
</dbReference>
<dbReference type="InterPro" id="IPR051120">
    <property type="entry name" value="ABC_AA/LPS_Transport"/>
</dbReference>
<protein>
    <submittedName>
        <fullName evidence="11">ABC transporter</fullName>
    </submittedName>
</protein>
<name>A0A2U2HLW2_9BURK</name>
<evidence type="ECO:0000256" key="3">
    <source>
        <dbReference type="ARBA" id="ARBA00022475"/>
    </source>
</evidence>
<feature type="domain" description="ABC transporter" evidence="10">
    <location>
        <begin position="391"/>
        <end position="621"/>
    </location>
</feature>
<evidence type="ECO:0000256" key="6">
    <source>
        <dbReference type="ARBA" id="ARBA00022840"/>
    </source>
</evidence>
<dbReference type="SUPFAM" id="SSF52540">
    <property type="entry name" value="P-loop containing nucleoside triphosphate hydrolases"/>
    <property type="match status" value="1"/>
</dbReference>
<dbReference type="RefSeq" id="WP_106757546.1">
    <property type="nucleotide sequence ID" value="NZ_PXWF02000191.1"/>
</dbReference>
<dbReference type="Pfam" id="PF12399">
    <property type="entry name" value="BCA_ABC_TP_C"/>
    <property type="match status" value="1"/>
</dbReference>
<keyword evidence="2" id="KW-0813">Transport</keyword>
<gene>
    <name evidence="11" type="ORF">C7C56_011530</name>
</gene>
<comment type="subcellular location">
    <subcellularLocation>
        <location evidence="1">Cell membrane</location>
        <topology evidence="1">Multi-pass membrane protein</topology>
    </subcellularLocation>
</comment>
<evidence type="ECO:0000256" key="8">
    <source>
        <dbReference type="ARBA" id="ARBA00023136"/>
    </source>
</evidence>
<dbReference type="AlphaFoldDB" id="A0A2U2HLW2"/>
<dbReference type="InterPro" id="IPR001851">
    <property type="entry name" value="ABC_transp_permease"/>
</dbReference>